<protein>
    <submittedName>
        <fullName evidence="1">Uncharacterized protein</fullName>
    </submittedName>
</protein>
<name>A0A844YZT7_9SPHN</name>
<proteinExistence type="predicted"/>
<comment type="caution">
    <text evidence="1">The sequence shown here is derived from an EMBL/GenBank/DDBJ whole genome shotgun (WGS) entry which is preliminary data.</text>
</comment>
<organism evidence="1 2">
    <name type="scientific">Alteraurantiacibacter buctensis</name>
    <dbReference type="NCBI Taxonomy" id="1503981"/>
    <lineage>
        <taxon>Bacteria</taxon>
        <taxon>Pseudomonadati</taxon>
        <taxon>Pseudomonadota</taxon>
        <taxon>Alphaproteobacteria</taxon>
        <taxon>Sphingomonadales</taxon>
        <taxon>Erythrobacteraceae</taxon>
        <taxon>Alteraurantiacibacter</taxon>
    </lineage>
</organism>
<evidence type="ECO:0000313" key="1">
    <source>
        <dbReference type="EMBL" id="MXO71974.1"/>
    </source>
</evidence>
<sequence>MRGRTLLAALLLVTGGVILPAHPRAQEAVARDPVDFSGLWVISNRSQNGNLDENLQPMQPEDYLTPAALAATREVRPALDPSVLCLPGLPRHFSGPYPIEIVQRPGRVAMLFEWDTVFRLVYTDGRDHPDPLDDTRFFGHATAHWEGQTLVVDTTNFNGKTWLMGNGIPISTEARMTERISLEEDARTLVIAVKFEDPVNLTRPVHRRHVYNRRDDWAIREYICAEANRDNVFSNQAGGMGSLTAEDVLPAD</sequence>
<dbReference type="OrthoDB" id="7054794at2"/>
<reference evidence="1 2" key="1">
    <citation type="submission" date="2019-12" db="EMBL/GenBank/DDBJ databases">
        <title>Genomic-based taxomic classification of the family Erythrobacteraceae.</title>
        <authorList>
            <person name="Xu L."/>
        </authorList>
    </citation>
    <scope>NUCLEOTIDE SEQUENCE [LARGE SCALE GENOMIC DNA]</scope>
    <source>
        <strain evidence="1 2">M0322</strain>
    </source>
</reference>
<dbReference type="Proteomes" id="UP000466966">
    <property type="component" value="Unassembled WGS sequence"/>
</dbReference>
<keyword evidence="2" id="KW-1185">Reference proteome</keyword>
<dbReference type="EMBL" id="WTYV01000003">
    <property type="protein sequence ID" value="MXO71974.1"/>
    <property type="molecule type" value="Genomic_DNA"/>
</dbReference>
<dbReference type="RefSeq" id="WP_160771900.1">
    <property type="nucleotide sequence ID" value="NZ_WTYV01000003.1"/>
</dbReference>
<gene>
    <name evidence="1" type="ORF">GRI99_10035</name>
</gene>
<dbReference type="AlphaFoldDB" id="A0A844YZT7"/>
<evidence type="ECO:0000313" key="2">
    <source>
        <dbReference type="Proteomes" id="UP000466966"/>
    </source>
</evidence>
<accession>A0A844YZT7</accession>